<dbReference type="Pfam" id="PF05488">
    <property type="entry name" value="PAAR_motif"/>
    <property type="match status" value="1"/>
</dbReference>
<organism evidence="3 4">
    <name type="scientific">Pseudomonas juntendi</name>
    <dbReference type="NCBI Taxonomy" id="2666183"/>
    <lineage>
        <taxon>Bacteria</taxon>
        <taxon>Pseudomonadati</taxon>
        <taxon>Pseudomonadota</taxon>
        <taxon>Gammaproteobacteria</taxon>
        <taxon>Pseudomonadales</taxon>
        <taxon>Pseudomonadaceae</taxon>
        <taxon>Pseudomonas</taxon>
    </lineage>
</organism>
<feature type="transmembrane region" description="Helical" evidence="1">
    <location>
        <begin position="172"/>
        <end position="194"/>
    </location>
</feature>
<gene>
    <name evidence="3" type="ORF">H4C15_26655</name>
</gene>
<keyword evidence="1" id="KW-1133">Transmembrane helix</keyword>
<evidence type="ECO:0000259" key="2">
    <source>
        <dbReference type="Pfam" id="PF25799"/>
    </source>
</evidence>
<reference evidence="3 4" key="1">
    <citation type="submission" date="2020-07" db="EMBL/GenBank/DDBJ databases">
        <title>Diversity of carbapenemase encoding genes among Pseudomonas putida group clinical isolates in a tertiary Brazilian hospital.</title>
        <authorList>
            <person name="Alberto-Lei F."/>
            <person name="Nodari C.S."/>
            <person name="Streling A.P."/>
            <person name="Paulino J.T."/>
            <person name="Bessa-Neto F.O."/>
            <person name="Cayo R."/>
            <person name="Gales A.C."/>
        </authorList>
    </citation>
    <scope>NUCLEOTIDE SEQUENCE [LARGE SCALE GENOMIC DNA]</scope>
    <source>
        <strain evidence="3 4">11213</strain>
    </source>
</reference>
<dbReference type="InterPro" id="IPR057925">
    <property type="entry name" value="prePAAR_DddA"/>
</dbReference>
<dbReference type="Gene3D" id="2.60.200.60">
    <property type="match status" value="1"/>
</dbReference>
<feature type="domain" description="Double-stranded DNA deaminase toxin A prePAAR motif" evidence="2">
    <location>
        <begin position="5"/>
        <end position="57"/>
    </location>
</feature>
<protein>
    <submittedName>
        <fullName evidence="3">PAAR domain-containing protein</fullName>
    </submittedName>
</protein>
<name>A0A7W2M1L9_9PSED</name>
<evidence type="ECO:0000313" key="3">
    <source>
        <dbReference type="EMBL" id="MBA6151028.1"/>
    </source>
</evidence>
<dbReference type="RefSeq" id="WP_182337349.1">
    <property type="nucleotide sequence ID" value="NZ_JACGDA010000106.1"/>
</dbReference>
<dbReference type="Pfam" id="PF25799">
    <property type="entry name" value="prePAAR_I"/>
    <property type="match status" value="1"/>
</dbReference>
<dbReference type="EMBL" id="JACGDA010000106">
    <property type="protein sequence ID" value="MBA6151028.1"/>
    <property type="molecule type" value="Genomic_DNA"/>
</dbReference>
<dbReference type="InterPro" id="IPR008727">
    <property type="entry name" value="PAAR_motif"/>
</dbReference>
<comment type="caution">
    <text evidence="3">The sequence shown here is derived from an EMBL/GenBank/DDBJ whole genome shotgun (WGS) entry which is preliminary data.</text>
</comment>
<evidence type="ECO:0000313" key="4">
    <source>
        <dbReference type="Proteomes" id="UP000577346"/>
    </source>
</evidence>
<dbReference type="Proteomes" id="UP000577346">
    <property type="component" value="Unassembled WGS sequence"/>
</dbReference>
<proteinExistence type="predicted"/>
<feature type="transmembrane region" description="Helical" evidence="1">
    <location>
        <begin position="17"/>
        <end position="39"/>
    </location>
</feature>
<keyword evidence="1" id="KW-0812">Transmembrane</keyword>
<feature type="transmembrane region" description="Helical" evidence="1">
    <location>
        <begin position="46"/>
        <end position="67"/>
    </location>
</feature>
<sequence>MTAAAARLDDPIEHSSALGGLLAGLAIGAGAVLIGIAVIGTGGLGAVALAAMVGAGAATGAGIGQLIGSLSFACSETGRIRSGSSNVYINGKPAARAHLDNAECSDHPGGAKTLAQGSDSVYINGQPAARVGDRTVCDAKISAGSPNVCVGGGTATTDAIDPEVPIWLERSVMALGLASAFVLASPVLVMAGLAGGIAGGMAGHWAGGELFGEGSDGQKLMAFGGALLGGGIGAKGGKAFNARYEIKVQGFGSNLGNVKLVPKGRTPVEAPLAARPIRGADGRFIKSTEGARLNRKTEYPSNYRAGVKEKVLDANTIQSGKHAGKVMTADGERVYRDDPRLTIEHNKPVVEHWNEVGYNSNRAVRNDFYNDTKNMSLKLRSANSSEGAKMGASGIRYRQDVGPNYE</sequence>
<keyword evidence="1" id="KW-0472">Membrane</keyword>
<accession>A0A7W2M1L9</accession>
<dbReference type="CDD" id="cd14742">
    <property type="entry name" value="PAAR_RHS"/>
    <property type="match status" value="1"/>
</dbReference>
<dbReference type="AlphaFoldDB" id="A0A7W2M1L9"/>
<evidence type="ECO:0000256" key="1">
    <source>
        <dbReference type="SAM" id="Phobius"/>
    </source>
</evidence>